<accession>A0A367X1Z1</accession>
<dbReference type="GO" id="GO:0000036">
    <property type="term" value="F:acyl carrier activity"/>
    <property type="evidence" value="ECO:0007669"/>
    <property type="project" value="TreeGrafter"/>
</dbReference>
<dbReference type="Pfam" id="PF20791">
    <property type="entry name" value="Acyl-ACP_TE_C"/>
    <property type="match status" value="1"/>
</dbReference>
<sequence>MTPDWSRVAQAQMPANCGWQGHYRVRYSEIGANGRTTLPALADYMQDSAGWGAKDLQLAYDDTVSRGVAWVLARMVILVHHYPSNGEALRLETWPSGFSHRMASRDWRLYDEAGDICAVAQSFWALFDLKQRRAAPWPDWLVARLPDPPGPKLLEVSPRPASPPEDLVARNTMIAQASDLDIYGHVNNVRLMQWILGTTNNGLANFQPNGIDIQFRAECRLHDRVMIRQTDDYAAISRTENTSAAGHALPTDLVRARIMR</sequence>
<keyword evidence="6" id="KW-0443">Lipid metabolism</keyword>
<comment type="caution">
    <text evidence="10">The sequence shown here is derived from an EMBL/GenBank/DDBJ whole genome shotgun (WGS) entry which is preliminary data.</text>
</comment>
<evidence type="ECO:0000256" key="1">
    <source>
        <dbReference type="ARBA" id="ARBA00006500"/>
    </source>
</evidence>
<keyword evidence="7" id="KW-0275">Fatty acid biosynthesis</keyword>
<dbReference type="InterPro" id="IPR002864">
    <property type="entry name" value="Acyl-ACP_thioesterase_NHD"/>
</dbReference>
<evidence type="ECO:0000256" key="2">
    <source>
        <dbReference type="ARBA" id="ARBA00022516"/>
    </source>
</evidence>
<dbReference type="Proteomes" id="UP000252517">
    <property type="component" value="Unassembled WGS sequence"/>
</dbReference>
<evidence type="ECO:0000313" key="10">
    <source>
        <dbReference type="EMBL" id="RCK47040.1"/>
    </source>
</evidence>
<dbReference type="CDD" id="cd00586">
    <property type="entry name" value="4HBT"/>
    <property type="match status" value="1"/>
</dbReference>
<evidence type="ECO:0000313" key="11">
    <source>
        <dbReference type="Proteomes" id="UP000252517"/>
    </source>
</evidence>
<reference evidence="10 11" key="1">
    <citation type="submission" date="2014-07" db="EMBL/GenBank/DDBJ databases">
        <title>Draft genome sequence of Thalassospira profundimaris S25-3-2.</title>
        <authorList>
            <person name="Lai Q."/>
            <person name="Shao Z."/>
        </authorList>
    </citation>
    <scope>NUCLEOTIDE SEQUENCE [LARGE SCALE GENOMIC DNA]</scope>
    <source>
        <strain evidence="10 11">S25-3-2</strain>
    </source>
</reference>
<dbReference type="RefSeq" id="WP_114089337.1">
    <property type="nucleotide sequence ID" value="NZ_JPWH01000013.1"/>
</dbReference>
<dbReference type="OrthoDB" id="9801517at2"/>
<keyword evidence="3" id="KW-0378">Hydrolase</keyword>
<dbReference type="PANTHER" id="PTHR31727">
    <property type="entry name" value="OLEOYL-ACYL CARRIER PROTEIN THIOESTERASE 1, CHLOROPLASTIC"/>
    <property type="match status" value="1"/>
</dbReference>
<gene>
    <name evidence="10" type="ORF">TH25_16115</name>
</gene>
<keyword evidence="4" id="KW-0276">Fatty acid metabolism</keyword>
<evidence type="ECO:0000259" key="9">
    <source>
        <dbReference type="Pfam" id="PF20791"/>
    </source>
</evidence>
<dbReference type="Pfam" id="PF01643">
    <property type="entry name" value="Acyl-ACP_TE"/>
    <property type="match status" value="1"/>
</dbReference>
<organism evidence="10 11">
    <name type="scientific">Thalassospira profundimaris</name>
    <dbReference type="NCBI Taxonomy" id="502049"/>
    <lineage>
        <taxon>Bacteria</taxon>
        <taxon>Pseudomonadati</taxon>
        <taxon>Pseudomonadota</taxon>
        <taxon>Alphaproteobacteria</taxon>
        <taxon>Rhodospirillales</taxon>
        <taxon>Thalassospiraceae</taxon>
        <taxon>Thalassospira</taxon>
    </lineage>
</organism>
<dbReference type="SUPFAM" id="SSF54637">
    <property type="entry name" value="Thioesterase/thiol ester dehydrase-isomerase"/>
    <property type="match status" value="2"/>
</dbReference>
<dbReference type="EMBL" id="JPWH01000013">
    <property type="protein sequence ID" value="RCK47040.1"/>
    <property type="molecule type" value="Genomic_DNA"/>
</dbReference>
<evidence type="ECO:0000256" key="4">
    <source>
        <dbReference type="ARBA" id="ARBA00022832"/>
    </source>
</evidence>
<dbReference type="Gene3D" id="3.10.129.10">
    <property type="entry name" value="Hotdog Thioesterase"/>
    <property type="match status" value="1"/>
</dbReference>
<dbReference type="PANTHER" id="PTHR31727:SF6">
    <property type="entry name" value="OLEOYL-ACYL CARRIER PROTEIN THIOESTERASE 1, CHLOROPLASTIC"/>
    <property type="match status" value="1"/>
</dbReference>
<feature type="domain" description="Acyl-ACP thioesterase N-terminal hotdog" evidence="8">
    <location>
        <begin position="20"/>
        <end position="142"/>
    </location>
</feature>
<name>A0A367X1Z1_9PROT</name>
<evidence type="ECO:0000256" key="7">
    <source>
        <dbReference type="ARBA" id="ARBA00023160"/>
    </source>
</evidence>
<proteinExistence type="inferred from homology"/>
<dbReference type="AlphaFoldDB" id="A0A367X1Z1"/>
<dbReference type="InterPro" id="IPR045023">
    <property type="entry name" value="FATA/B"/>
</dbReference>
<evidence type="ECO:0000256" key="6">
    <source>
        <dbReference type="ARBA" id="ARBA00023098"/>
    </source>
</evidence>
<protein>
    <submittedName>
        <fullName evidence="10">Acyl-ACP thioesterase</fullName>
    </submittedName>
</protein>
<evidence type="ECO:0000256" key="3">
    <source>
        <dbReference type="ARBA" id="ARBA00022801"/>
    </source>
</evidence>
<evidence type="ECO:0000259" key="8">
    <source>
        <dbReference type="Pfam" id="PF01643"/>
    </source>
</evidence>
<comment type="similarity">
    <text evidence="1">Belongs to the acyl-ACP thioesterase family.</text>
</comment>
<dbReference type="GO" id="GO:0016297">
    <property type="term" value="F:fatty acyl-[ACP] hydrolase activity"/>
    <property type="evidence" value="ECO:0007669"/>
    <property type="project" value="InterPro"/>
</dbReference>
<evidence type="ECO:0000256" key="5">
    <source>
        <dbReference type="ARBA" id="ARBA00022946"/>
    </source>
</evidence>
<dbReference type="InterPro" id="IPR049427">
    <property type="entry name" value="Acyl-ACP_TE_C"/>
</dbReference>
<keyword evidence="5" id="KW-0809">Transit peptide</keyword>
<feature type="domain" description="Acyl-ACP thioesterase-like C-terminal" evidence="9">
    <location>
        <begin position="175"/>
        <end position="240"/>
    </location>
</feature>
<keyword evidence="2" id="KW-0444">Lipid biosynthesis</keyword>
<dbReference type="InterPro" id="IPR029069">
    <property type="entry name" value="HotDog_dom_sf"/>
</dbReference>